<name>A0A0W0SN13_9GAMM</name>
<dbReference type="PATRIC" id="fig|1212489.4.peg.3072"/>
<proteinExistence type="predicted"/>
<reference evidence="1 2" key="1">
    <citation type="submission" date="2015-11" db="EMBL/GenBank/DDBJ databases">
        <title>Genomic analysis of 38 Legionella species identifies large and diverse effector repertoires.</title>
        <authorList>
            <person name="Burstein D."/>
            <person name="Amaro F."/>
            <person name="Zusman T."/>
            <person name="Lifshitz Z."/>
            <person name="Cohen O."/>
            <person name="Gilbert J.A."/>
            <person name="Pupko T."/>
            <person name="Shuman H.A."/>
            <person name="Segal G."/>
        </authorList>
    </citation>
    <scope>NUCLEOTIDE SEQUENCE [LARGE SCALE GENOMIC DNA]</scope>
    <source>
        <strain evidence="1 2">ATCC 700990</strain>
    </source>
</reference>
<protein>
    <submittedName>
        <fullName evidence="1">Uncharacterized protein</fullName>
    </submittedName>
</protein>
<evidence type="ECO:0000313" key="2">
    <source>
        <dbReference type="Proteomes" id="UP000054736"/>
    </source>
</evidence>
<sequence>MKRNRNAQDCYDTSLRIRERFPDPQDREYYRRGGEAGRKAAKWGWTKSEHFNNKPEPYKLGYDEKYIQIRAELSQEDIEVIREAKASRRKRTKLLEPSYAAGSEPPKALESSFPLVRSQPYHLVAQEDGSFQESESLRISPQNVTSIISEYPYSPGFFNNENYSEINDLKTHTGNNLEEEADLLEILNEFDAQNKVLADSSKLSAPREHSLFSSAIQKSSKLEEKGAANNSEFSIN</sequence>
<accession>A0A0W0SN13</accession>
<dbReference type="RefSeq" id="WP_131764282.1">
    <property type="nucleotide sequence ID" value="NZ_CAAAIU010000004.1"/>
</dbReference>
<organism evidence="1 2">
    <name type="scientific">Legionella drozanskii LLAP-1</name>
    <dbReference type="NCBI Taxonomy" id="1212489"/>
    <lineage>
        <taxon>Bacteria</taxon>
        <taxon>Pseudomonadati</taxon>
        <taxon>Pseudomonadota</taxon>
        <taxon>Gammaproteobacteria</taxon>
        <taxon>Legionellales</taxon>
        <taxon>Legionellaceae</taxon>
        <taxon>Legionella</taxon>
    </lineage>
</organism>
<dbReference type="EMBL" id="LNXY01000031">
    <property type="protein sequence ID" value="KTC84751.1"/>
    <property type="molecule type" value="Genomic_DNA"/>
</dbReference>
<evidence type="ECO:0000313" key="1">
    <source>
        <dbReference type="EMBL" id="KTC84751.1"/>
    </source>
</evidence>
<dbReference type="AlphaFoldDB" id="A0A0W0SN13"/>
<keyword evidence="2" id="KW-1185">Reference proteome</keyword>
<gene>
    <name evidence="1" type="ORF">Ldro_2915</name>
</gene>
<comment type="caution">
    <text evidence="1">The sequence shown here is derived from an EMBL/GenBank/DDBJ whole genome shotgun (WGS) entry which is preliminary data.</text>
</comment>
<dbReference type="Proteomes" id="UP000054736">
    <property type="component" value="Unassembled WGS sequence"/>
</dbReference>